<dbReference type="Pfam" id="PF00002">
    <property type="entry name" value="7tm_2"/>
    <property type="match status" value="1"/>
</dbReference>
<keyword evidence="3 5" id="KW-1133">Transmembrane helix</keyword>
<gene>
    <name evidence="8" type="primary">LOC127748860</name>
</gene>
<evidence type="ECO:0000256" key="5">
    <source>
        <dbReference type="SAM" id="Phobius"/>
    </source>
</evidence>
<dbReference type="AlphaFoldDB" id="A0A9C6U1V4"/>
<dbReference type="Proteomes" id="UP000504606">
    <property type="component" value="Unplaced"/>
</dbReference>
<dbReference type="Gene3D" id="1.20.1070.10">
    <property type="entry name" value="Rhodopsin 7-helix transmembrane proteins"/>
    <property type="match status" value="1"/>
</dbReference>
<evidence type="ECO:0000313" key="7">
    <source>
        <dbReference type="Proteomes" id="UP000504606"/>
    </source>
</evidence>
<accession>A0A9C6U1V4</accession>
<keyword evidence="2 5" id="KW-0812">Transmembrane</keyword>
<reference evidence="8" key="1">
    <citation type="submission" date="2025-08" db="UniProtKB">
        <authorList>
            <consortium name="RefSeq"/>
        </authorList>
    </citation>
    <scope>IDENTIFICATION</scope>
    <source>
        <tissue evidence="8">Whole organism</tissue>
    </source>
</reference>
<dbReference type="GeneID" id="127748860"/>
<evidence type="ECO:0000313" key="8">
    <source>
        <dbReference type="RefSeq" id="XP_052120113.1"/>
    </source>
</evidence>
<keyword evidence="7" id="KW-1185">Reference proteome</keyword>
<protein>
    <submittedName>
        <fullName evidence="8">Diuretic hormone receptor-like</fullName>
    </submittedName>
</protein>
<dbReference type="KEGG" id="foc:127748860"/>
<proteinExistence type="predicted"/>
<evidence type="ECO:0000256" key="6">
    <source>
        <dbReference type="SAM" id="SignalP"/>
    </source>
</evidence>
<keyword evidence="4 5" id="KW-0472">Membrane</keyword>
<organism evidence="7 8">
    <name type="scientific">Frankliniella occidentalis</name>
    <name type="common">Western flower thrips</name>
    <name type="synonym">Euthrips occidentalis</name>
    <dbReference type="NCBI Taxonomy" id="133901"/>
    <lineage>
        <taxon>Eukaryota</taxon>
        <taxon>Metazoa</taxon>
        <taxon>Ecdysozoa</taxon>
        <taxon>Arthropoda</taxon>
        <taxon>Hexapoda</taxon>
        <taxon>Insecta</taxon>
        <taxon>Pterygota</taxon>
        <taxon>Neoptera</taxon>
        <taxon>Paraneoptera</taxon>
        <taxon>Thysanoptera</taxon>
        <taxon>Terebrantia</taxon>
        <taxon>Thripoidea</taxon>
        <taxon>Thripidae</taxon>
        <taxon>Frankliniella</taxon>
    </lineage>
</organism>
<evidence type="ECO:0000256" key="4">
    <source>
        <dbReference type="ARBA" id="ARBA00023136"/>
    </source>
</evidence>
<sequence length="74" mass="8489">MVFVSLWAVARCLSPPPTLGWQVDYCSWMLAHWSDWLFQAPALVVLGINSVFLIVIMWVSTLYHLATEKNSYKS</sequence>
<comment type="subcellular location">
    <subcellularLocation>
        <location evidence="1">Membrane</location>
        <topology evidence="1">Multi-pass membrane protein</topology>
    </subcellularLocation>
</comment>
<evidence type="ECO:0000256" key="1">
    <source>
        <dbReference type="ARBA" id="ARBA00004141"/>
    </source>
</evidence>
<feature type="transmembrane region" description="Helical" evidence="5">
    <location>
        <begin position="36"/>
        <end position="65"/>
    </location>
</feature>
<evidence type="ECO:0000256" key="2">
    <source>
        <dbReference type="ARBA" id="ARBA00022692"/>
    </source>
</evidence>
<dbReference type="OrthoDB" id="6022368at2759"/>
<evidence type="ECO:0000256" key="3">
    <source>
        <dbReference type="ARBA" id="ARBA00022989"/>
    </source>
</evidence>
<feature type="chain" id="PRO_5039226029" evidence="6">
    <location>
        <begin position="21"/>
        <end position="74"/>
    </location>
</feature>
<dbReference type="RefSeq" id="XP_052120113.1">
    <property type="nucleotide sequence ID" value="XM_052264153.1"/>
</dbReference>
<feature type="signal peptide" evidence="6">
    <location>
        <begin position="1"/>
        <end position="20"/>
    </location>
</feature>
<name>A0A9C6U1V4_FRAOC</name>
<keyword evidence="6" id="KW-0732">Signal</keyword>
<dbReference type="InterPro" id="IPR000832">
    <property type="entry name" value="GPCR_2_secretin-like"/>
</dbReference>